<dbReference type="RefSeq" id="WP_183337235.1">
    <property type="nucleotide sequence ID" value="NZ_JACHZG010000001.1"/>
</dbReference>
<proteinExistence type="predicted"/>
<feature type="repeat" description="TPR" evidence="1">
    <location>
        <begin position="188"/>
        <end position="221"/>
    </location>
</feature>
<protein>
    <submittedName>
        <fullName evidence="3">Tetratricopeptide (TPR) repeat protein</fullName>
    </submittedName>
</protein>
<dbReference type="SUPFAM" id="SSF48452">
    <property type="entry name" value="TPR-like"/>
    <property type="match status" value="1"/>
</dbReference>
<dbReference type="AlphaFoldDB" id="A0A7W5P685"/>
<sequence length="320" mass="34488">MPEGVDLSTLHRAVRAELRSLPKELEQIVAGHLVAAGNLIDTDPELAYAHAEAARRRAARLPVVREAAAETAYASGEWAAALSEFRALRRMTGSSDYLPVMADCERALGRPQNALTLAREAAELDLEPALRTEMTIVAAGARADLGQKAEAVRMLREAVTGPAPKRTGPALTRGAAAQAVELEHQAAARLRYAYADALLETGSAEEARRMFAEAAKRDPDQLTDALQRLEELDGVTLDVGDLDDSDLVDDEPEDDEPEPDDDNARDDDDADEGDDDEGDDEQVDDEPGDEPGDELESDDEARAEDDDAPGPADEAEPERD</sequence>
<dbReference type="InterPro" id="IPR019734">
    <property type="entry name" value="TPR_rpt"/>
</dbReference>
<dbReference type="InterPro" id="IPR011990">
    <property type="entry name" value="TPR-like_helical_dom_sf"/>
</dbReference>
<evidence type="ECO:0000313" key="3">
    <source>
        <dbReference type="EMBL" id="MBB3326254.1"/>
    </source>
</evidence>
<evidence type="ECO:0000256" key="1">
    <source>
        <dbReference type="PROSITE-ProRule" id="PRU00339"/>
    </source>
</evidence>
<evidence type="ECO:0000313" key="4">
    <source>
        <dbReference type="Proteomes" id="UP000565572"/>
    </source>
</evidence>
<name>A0A7W5P685_9ACTN</name>
<dbReference type="EMBL" id="JACHZG010000001">
    <property type="protein sequence ID" value="MBB3326254.1"/>
    <property type="molecule type" value="Genomic_DNA"/>
</dbReference>
<dbReference type="Proteomes" id="UP000565572">
    <property type="component" value="Unassembled WGS sequence"/>
</dbReference>
<comment type="caution">
    <text evidence="3">The sequence shown here is derived from an EMBL/GenBank/DDBJ whole genome shotgun (WGS) entry which is preliminary data.</text>
</comment>
<accession>A0A7W5P685</accession>
<evidence type="ECO:0000256" key="2">
    <source>
        <dbReference type="SAM" id="MobiDB-lite"/>
    </source>
</evidence>
<reference evidence="3 4" key="1">
    <citation type="submission" date="2020-08" db="EMBL/GenBank/DDBJ databases">
        <title>Sequencing the genomes of 1000 actinobacteria strains.</title>
        <authorList>
            <person name="Klenk H.-P."/>
        </authorList>
    </citation>
    <scope>NUCLEOTIDE SEQUENCE [LARGE SCALE GENOMIC DNA]</scope>
    <source>
        <strain evidence="3 4">DSM 11053</strain>
    </source>
</reference>
<keyword evidence="1" id="KW-0802">TPR repeat</keyword>
<dbReference type="Gene3D" id="1.25.40.10">
    <property type="entry name" value="Tetratricopeptide repeat domain"/>
    <property type="match status" value="1"/>
</dbReference>
<gene>
    <name evidence="3" type="ORF">FHX39_001198</name>
</gene>
<dbReference type="PROSITE" id="PS50005">
    <property type="entry name" value="TPR"/>
    <property type="match status" value="1"/>
</dbReference>
<organism evidence="3 4">
    <name type="scientific">Microlunatus antarcticus</name>
    <dbReference type="NCBI Taxonomy" id="53388"/>
    <lineage>
        <taxon>Bacteria</taxon>
        <taxon>Bacillati</taxon>
        <taxon>Actinomycetota</taxon>
        <taxon>Actinomycetes</taxon>
        <taxon>Propionibacteriales</taxon>
        <taxon>Propionibacteriaceae</taxon>
        <taxon>Microlunatus</taxon>
    </lineage>
</organism>
<feature type="region of interest" description="Disordered" evidence="2">
    <location>
        <begin position="234"/>
        <end position="320"/>
    </location>
</feature>
<feature type="compositionally biased region" description="Acidic residues" evidence="2">
    <location>
        <begin position="240"/>
        <end position="320"/>
    </location>
</feature>
<keyword evidence="4" id="KW-1185">Reference proteome</keyword>